<comment type="caution">
    <text evidence="7">The sequence shown here is derived from an EMBL/GenBank/DDBJ whole genome shotgun (WGS) entry which is preliminary data.</text>
</comment>
<dbReference type="Pfam" id="PF13087">
    <property type="entry name" value="AAA_12"/>
    <property type="match status" value="1"/>
</dbReference>
<dbReference type="FunFam" id="3.40.50.300:FF:000326">
    <property type="entry name" value="P-loop containing nucleoside triphosphate hydrolase"/>
    <property type="match status" value="1"/>
</dbReference>
<evidence type="ECO:0000256" key="2">
    <source>
        <dbReference type="ARBA" id="ARBA00022741"/>
    </source>
</evidence>
<dbReference type="CDD" id="cd18808">
    <property type="entry name" value="SF1_C_Upf1"/>
    <property type="match status" value="1"/>
</dbReference>
<dbReference type="InterPro" id="IPR050534">
    <property type="entry name" value="Coronavir_polyprotein_1ab"/>
</dbReference>
<protein>
    <submittedName>
        <fullName evidence="7">AAA domain-containing protein</fullName>
    </submittedName>
</protein>
<feature type="domain" description="AAA+ ATPase" evidence="6">
    <location>
        <begin position="398"/>
        <end position="569"/>
    </location>
</feature>
<keyword evidence="3" id="KW-0378">Hydrolase</keyword>
<dbReference type="InterPro" id="IPR047187">
    <property type="entry name" value="SF1_C_Upf1"/>
</dbReference>
<evidence type="ECO:0000256" key="1">
    <source>
        <dbReference type="ARBA" id="ARBA00007913"/>
    </source>
</evidence>
<dbReference type="AlphaFoldDB" id="A0ABD6D6E3"/>
<dbReference type="EMBL" id="JBHUDM010000002">
    <property type="protein sequence ID" value="MFD1641811.1"/>
    <property type="molecule type" value="Genomic_DNA"/>
</dbReference>
<dbReference type="GO" id="GO:0005524">
    <property type="term" value="F:ATP binding"/>
    <property type="evidence" value="ECO:0007669"/>
    <property type="project" value="UniProtKB-KW"/>
</dbReference>
<proteinExistence type="inferred from homology"/>
<evidence type="ECO:0000256" key="3">
    <source>
        <dbReference type="ARBA" id="ARBA00022801"/>
    </source>
</evidence>
<dbReference type="Proteomes" id="UP001597052">
    <property type="component" value="Unassembled WGS sequence"/>
</dbReference>
<sequence length="793" mass="88505">MNNLLTQAVTQFQPSDFQLATFSQQKLLKTNDWETEHGVDITWLKSNAMSAELLVGGVLHIPLHEPNSAELTGEYIEFKDTKFGEYFIYDDPSRGRSRLSVNSFSNTAIASQVRYWTNDYQPQSAPSYATSADTTAEHQNKLEANAISSMSDSESKKWFSELTNFVNSLESDTREENRNSYLNSSFRSHARNHGGIQQLLPMGTTSTSTHERVYKFVVPAEEEDNPRPLDLIGDYGLFPKSEVLVDLHNGSDDQREGSEYAKFPIKAELAFWSENERSIGISVSQKHSKRFLDRALTDDTELYQIVGLLNRVPYKRERDAIEQIQSNSEKRRVLTGNKRLTFRPDFAIATRDIQPDPTDEDPNPDPVRFYDTTSDTPLVGGVKLNEYQAEAAELCLRSKEVYCIHGPPGTGKTRTLNAIARQVIAEGGTVLMSAHSNQAVDNLLVGDSAPNTPDEGSLHALSQDPNETLDISISRVGTNSSDKVVQKHYIGESTSSANIVGATTSAADMFDAGTFDLAIVDEATQASIPATLVPYTCADKLILAGDHKQLPPYKSTEAEERPIYVSLFEHMIETYDTGIQTMLQRQYRMNEQIAEFPSQAFYNSSLETADRNTNWTVPGEPPLIGINIDGPESSSGTSKKNEREARVVTKRVKALAEKSVRMSDIGIITPYSAQIPTIKQHLHNHVEERTNRITIDTIDAFQGSEREAIIISFVRSNDTGESGFLTLPDEGPRRLNVALTRAKKHLSIIADFETLSQTPNYRSEQETSSQVYAELAEFLRNQEVMLEPGMKLE</sequence>
<dbReference type="InterPro" id="IPR003593">
    <property type="entry name" value="AAA+_ATPase"/>
</dbReference>
<reference evidence="7 8" key="1">
    <citation type="journal article" date="2019" name="Int. J. Syst. Evol. Microbiol.">
        <title>The Global Catalogue of Microorganisms (GCM) 10K type strain sequencing project: providing services to taxonomists for standard genome sequencing and annotation.</title>
        <authorList>
            <consortium name="The Broad Institute Genomics Platform"/>
            <consortium name="The Broad Institute Genome Sequencing Center for Infectious Disease"/>
            <person name="Wu L."/>
            <person name="Ma J."/>
        </authorList>
    </citation>
    <scope>NUCLEOTIDE SEQUENCE [LARGE SCALE GENOMIC DNA]</scope>
    <source>
        <strain evidence="7 8">CGMCC 1.10593</strain>
    </source>
</reference>
<gene>
    <name evidence="7" type="ORF">ACFSBW_07980</name>
</gene>
<name>A0ABD6D6E3_9EURY</name>
<dbReference type="GO" id="GO:0005694">
    <property type="term" value="C:chromosome"/>
    <property type="evidence" value="ECO:0007669"/>
    <property type="project" value="UniProtKB-ARBA"/>
</dbReference>
<dbReference type="GO" id="GO:0004386">
    <property type="term" value="F:helicase activity"/>
    <property type="evidence" value="ECO:0007669"/>
    <property type="project" value="UniProtKB-KW"/>
</dbReference>
<dbReference type="InterPro" id="IPR041677">
    <property type="entry name" value="DNA2/NAM7_AAA_11"/>
</dbReference>
<evidence type="ECO:0000256" key="4">
    <source>
        <dbReference type="ARBA" id="ARBA00022806"/>
    </source>
</evidence>
<dbReference type="SUPFAM" id="SSF52540">
    <property type="entry name" value="P-loop containing nucleoside triphosphate hydrolases"/>
    <property type="match status" value="1"/>
</dbReference>
<organism evidence="7 8">
    <name type="scientific">Halohasta litorea</name>
    <dbReference type="NCBI Taxonomy" id="869891"/>
    <lineage>
        <taxon>Archaea</taxon>
        <taxon>Methanobacteriati</taxon>
        <taxon>Methanobacteriota</taxon>
        <taxon>Stenosarchaea group</taxon>
        <taxon>Halobacteria</taxon>
        <taxon>Halobacteriales</taxon>
        <taxon>Haloferacaceae</taxon>
        <taxon>Halohasta</taxon>
    </lineage>
</organism>
<dbReference type="InterPro" id="IPR041679">
    <property type="entry name" value="DNA2/NAM7-like_C"/>
</dbReference>
<evidence type="ECO:0000256" key="5">
    <source>
        <dbReference type="ARBA" id="ARBA00022840"/>
    </source>
</evidence>
<keyword evidence="2" id="KW-0547">Nucleotide-binding</keyword>
<dbReference type="Gene3D" id="3.40.50.300">
    <property type="entry name" value="P-loop containing nucleotide triphosphate hydrolases"/>
    <property type="match status" value="2"/>
</dbReference>
<dbReference type="PANTHER" id="PTHR43788">
    <property type="entry name" value="DNA2/NAM7 HELICASE FAMILY MEMBER"/>
    <property type="match status" value="1"/>
</dbReference>
<keyword evidence="8" id="KW-1185">Reference proteome</keyword>
<dbReference type="GO" id="GO:0016787">
    <property type="term" value="F:hydrolase activity"/>
    <property type="evidence" value="ECO:0007669"/>
    <property type="project" value="UniProtKB-KW"/>
</dbReference>
<keyword evidence="4" id="KW-0347">Helicase</keyword>
<keyword evidence="5" id="KW-0067">ATP-binding</keyword>
<evidence type="ECO:0000259" key="6">
    <source>
        <dbReference type="SMART" id="SM00382"/>
    </source>
</evidence>
<dbReference type="PANTHER" id="PTHR43788:SF8">
    <property type="entry name" value="DNA-BINDING PROTEIN SMUBP-2"/>
    <property type="match status" value="1"/>
</dbReference>
<comment type="similarity">
    <text evidence="1">Belongs to the DNA2/NAM7 helicase family.</text>
</comment>
<evidence type="ECO:0000313" key="8">
    <source>
        <dbReference type="Proteomes" id="UP001597052"/>
    </source>
</evidence>
<accession>A0ABD6D6E3</accession>
<dbReference type="Pfam" id="PF13086">
    <property type="entry name" value="AAA_11"/>
    <property type="match status" value="2"/>
</dbReference>
<evidence type="ECO:0000313" key="7">
    <source>
        <dbReference type="EMBL" id="MFD1641811.1"/>
    </source>
</evidence>
<dbReference type="SMART" id="SM00382">
    <property type="entry name" value="AAA"/>
    <property type="match status" value="1"/>
</dbReference>
<dbReference type="RefSeq" id="WP_256395808.1">
    <property type="nucleotide sequence ID" value="NZ_JANHDJ010000002.1"/>
</dbReference>
<dbReference type="InterPro" id="IPR027417">
    <property type="entry name" value="P-loop_NTPase"/>
</dbReference>